<sequence length="82" mass="9347">MTNSIDNHQNHAQAEKAVAMLARMEAKGIEFVDYEMFYELISLPGSTLRDEKKDVCIHDIYLDDRHFLAVGALNTSFIVRMG</sequence>
<accession>A0A486DHP6</accession>
<dbReference type="RefSeq" id="WP_023285637.1">
    <property type="nucleotide sequence ID" value="NZ_BFEN01000047.1"/>
</dbReference>
<dbReference type="EMBL" id="CAAHCV010000014">
    <property type="protein sequence ID" value="VGM01103.1"/>
    <property type="molecule type" value="Genomic_DNA"/>
</dbReference>
<organism evidence="1">
    <name type="scientific">Klebsiella pneumoniae</name>
    <dbReference type="NCBI Taxonomy" id="573"/>
    <lineage>
        <taxon>Bacteria</taxon>
        <taxon>Pseudomonadati</taxon>
        <taxon>Pseudomonadota</taxon>
        <taxon>Gammaproteobacteria</taxon>
        <taxon>Enterobacterales</taxon>
        <taxon>Enterobacteriaceae</taxon>
        <taxon>Klebsiella/Raoultella group</taxon>
        <taxon>Klebsiella</taxon>
        <taxon>Klebsiella pneumoniae complex</taxon>
    </lineage>
</organism>
<reference evidence="1" key="1">
    <citation type="submission" date="2019-03" db="EMBL/GenBank/DDBJ databases">
        <authorList>
            <consortium name="Pathogen Informatics"/>
        </authorList>
    </citation>
    <scope>NUCLEOTIDE SEQUENCE</scope>
    <source>
        <strain evidence="1">5012STDY7626450</strain>
    </source>
</reference>
<proteinExistence type="predicted"/>
<evidence type="ECO:0000313" key="1">
    <source>
        <dbReference type="EMBL" id="VGM01103.1"/>
    </source>
</evidence>
<protein>
    <submittedName>
        <fullName evidence="1">Uncharacterized protein</fullName>
    </submittedName>
</protein>
<gene>
    <name evidence="1" type="ORF">SAMEA4873652_04047</name>
</gene>
<name>A0A486DHP6_KLEPN</name>
<dbReference type="AlphaFoldDB" id="A0A486DHP6"/>